<accession>A0ABS2N470</accession>
<keyword evidence="1" id="KW-0812">Transmembrane</keyword>
<evidence type="ECO:0000256" key="1">
    <source>
        <dbReference type="SAM" id="Phobius"/>
    </source>
</evidence>
<keyword evidence="1" id="KW-1133">Transmembrane helix</keyword>
<evidence type="ECO:0000313" key="3">
    <source>
        <dbReference type="Proteomes" id="UP001296943"/>
    </source>
</evidence>
<dbReference type="EMBL" id="JAFBDR010000020">
    <property type="protein sequence ID" value="MBM7572685.1"/>
    <property type="molecule type" value="Genomic_DNA"/>
</dbReference>
<name>A0ABS2N470_9BACI</name>
<comment type="caution">
    <text evidence="2">The sequence shown here is derived from an EMBL/GenBank/DDBJ whole genome shotgun (WGS) entry which is preliminary data.</text>
</comment>
<keyword evidence="1" id="KW-0472">Membrane</keyword>
<gene>
    <name evidence="2" type="ORF">JOC48_003216</name>
</gene>
<feature type="transmembrane region" description="Helical" evidence="1">
    <location>
        <begin position="71"/>
        <end position="91"/>
    </location>
</feature>
<dbReference type="Proteomes" id="UP001296943">
    <property type="component" value="Unassembled WGS sequence"/>
</dbReference>
<protein>
    <submittedName>
        <fullName evidence="2">Uncharacterized protein</fullName>
    </submittedName>
</protein>
<reference evidence="2 3" key="1">
    <citation type="submission" date="2021-01" db="EMBL/GenBank/DDBJ databases">
        <title>Genomic Encyclopedia of Type Strains, Phase IV (KMG-IV): sequencing the most valuable type-strain genomes for metagenomic binning, comparative biology and taxonomic classification.</title>
        <authorList>
            <person name="Goeker M."/>
        </authorList>
    </citation>
    <scope>NUCLEOTIDE SEQUENCE [LARGE SCALE GENOMIC DNA]</scope>
    <source>
        <strain evidence="2 3">DSM 23711</strain>
    </source>
</reference>
<feature type="transmembrane region" description="Helical" evidence="1">
    <location>
        <begin position="111"/>
        <end position="129"/>
    </location>
</feature>
<keyword evidence="3" id="KW-1185">Reference proteome</keyword>
<organism evidence="2 3">
    <name type="scientific">Aquibacillus albus</name>
    <dbReference type="NCBI Taxonomy" id="1168171"/>
    <lineage>
        <taxon>Bacteria</taxon>
        <taxon>Bacillati</taxon>
        <taxon>Bacillota</taxon>
        <taxon>Bacilli</taxon>
        <taxon>Bacillales</taxon>
        <taxon>Bacillaceae</taxon>
        <taxon>Aquibacillus</taxon>
    </lineage>
</organism>
<evidence type="ECO:0000313" key="2">
    <source>
        <dbReference type="EMBL" id="MBM7572685.1"/>
    </source>
</evidence>
<proteinExistence type="predicted"/>
<sequence>MLKLGKMIKAVESLSSNEKWTVEELLKVTSKLDDYIEKYRDVKDKKNEPFRTKVRIFAIYKFWDIISYWRTLYLVITFLFIIIGVLDYIFFGSVVIDTIKEFFLFLVSNKWVTRMLVVIAFLWVSYVALKYKAIVGMLNINDEKYANYETKKKYLEFLYDSLLPLVDDPRNSYLET</sequence>